<dbReference type="InterPro" id="IPR051553">
    <property type="entry name" value="Ran_GTPase-activating"/>
</dbReference>
<dbReference type="EMBL" id="AP024443">
    <property type="protein sequence ID" value="BCS18130.1"/>
    <property type="molecule type" value="Genomic_DNA"/>
</dbReference>
<evidence type="ECO:0000313" key="3">
    <source>
        <dbReference type="Proteomes" id="UP000654913"/>
    </source>
</evidence>
<dbReference type="Proteomes" id="UP000654913">
    <property type="component" value="Chromosome 1"/>
</dbReference>
<dbReference type="Gene3D" id="2.130.10.30">
    <property type="entry name" value="Regulator of chromosome condensation 1/beta-lactamase-inhibitor protein II"/>
    <property type="match status" value="2"/>
</dbReference>
<dbReference type="AlphaFoldDB" id="A0A7R8AHZ9"/>
<dbReference type="PANTHER" id="PTHR45982">
    <property type="entry name" value="REGULATOR OF CHROMOSOME CONDENSATION"/>
    <property type="match status" value="1"/>
</dbReference>
<feature type="repeat" description="RCC1" evidence="1">
    <location>
        <begin position="206"/>
        <end position="258"/>
    </location>
</feature>
<reference evidence="2" key="1">
    <citation type="submission" date="2021-01" db="EMBL/GenBank/DDBJ databases">
        <authorList>
            <consortium name="Aspergillus puulaauensis MK2 genome sequencing consortium"/>
            <person name="Kazuki M."/>
            <person name="Futagami T."/>
        </authorList>
    </citation>
    <scope>NUCLEOTIDE SEQUENCE</scope>
    <source>
        <strain evidence="2">MK2</strain>
    </source>
</reference>
<keyword evidence="3" id="KW-1185">Reference proteome</keyword>
<dbReference type="RefSeq" id="XP_041550324.1">
    <property type="nucleotide sequence ID" value="XM_041706573.1"/>
</dbReference>
<gene>
    <name evidence="2" type="ORF">APUU_10958A</name>
</gene>
<feature type="repeat" description="RCC1" evidence="1">
    <location>
        <begin position="305"/>
        <end position="342"/>
    </location>
</feature>
<dbReference type="GO" id="GO:0005737">
    <property type="term" value="C:cytoplasm"/>
    <property type="evidence" value="ECO:0007669"/>
    <property type="project" value="TreeGrafter"/>
</dbReference>
<reference evidence="2" key="2">
    <citation type="submission" date="2021-02" db="EMBL/GenBank/DDBJ databases">
        <title>Aspergillus puulaauensis MK2 genome sequence.</title>
        <authorList>
            <person name="Futagami T."/>
            <person name="Mori K."/>
            <person name="Kadooka C."/>
            <person name="Tanaka T."/>
        </authorList>
    </citation>
    <scope>NUCLEOTIDE SEQUENCE</scope>
    <source>
        <strain evidence="2">MK2</strain>
    </source>
</reference>
<organism evidence="2 3">
    <name type="scientific">Aspergillus puulaauensis</name>
    <dbReference type="NCBI Taxonomy" id="1220207"/>
    <lineage>
        <taxon>Eukaryota</taxon>
        <taxon>Fungi</taxon>
        <taxon>Dikarya</taxon>
        <taxon>Ascomycota</taxon>
        <taxon>Pezizomycotina</taxon>
        <taxon>Eurotiomycetes</taxon>
        <taxon>Eurotiomycetidae</taxon>
        <taxon>Eurotiales</taxon>
        <taxon>Aspergillaceae</taxon>
        <taxon>Aspergillus</taxon>
    </lineage>
</organism>
<dbReference type="InterPro" id="IPR000408">
    <property type="entry name" value="Reg_chr_condens"/>
</dbReference>
<accession>A0A7R8AHZ9</accession>
<feature type="repeat" description="RCC1" evidence="1">
    <location>
        <begin position="152"/>
        <end position="205"/>
    </location>
</feature>
<proteinExistence type="predicted"/>
<protein>
    <recommendedName>
        <fullName evidence="4">Alpha-tubulin suppressor protein Aats1</fullName>
    </recommendedName>
</protein>
<dbReference type="KEGG" id="apuu:APUU_10958A"/>
<dbReference type="GO" id="GO:0005085">
    <property type="term" value="F:guanyl-nucleotide exchange factor activity"/>
    <property type="evidence" value="ECO:0007669"/>
    <property type="project" value="TreeGrafter"/>
</dbReference>
<name>A0A7R8AHZ9_9EURO</name>
<dbReference type="SUPFAM" id="SSF50985">
    <property type="entry name" value="RCC1/BLIP-II"/>
    <property type="match status" value="1"/>
</dbReference>
<dbReference type="PANTHER" id="PTHR45982:SF5">
    <property type="entry name" value="RCC DOMAIN-CONTAINING PROTEIN ATS1"/>
    <property type="match status" value="1"/>
</dbReference>
<sequence>MSPRPVPTLFAFGSNGSGQLGIGHDEDVSVPTPCIFADYTPSPAPTQTQVPRVSRIVAGGNHTLVLLDDGRVYAAGMNGDGRCGINSNSNPNSHSRFRFEGVTVVDEEEKDEESGGMYDVFTGVAATWEATVLVARRRAHEGEGGGGGVGRDVVFVLGTGMKGELGLGTEMTQAQVGKIRDFPPRGLEVVSIAAGMGHVVVVLSDGAVYGWGASRKGQLGGGLVGEKIVWEPKRIEGVPFRVTDAVCGREFTVLCGDGEKGEFVVLGSLGDKWGILAGTPAAEDVKGYLKMDASWHGVYVHQKDMSVLAWGRNDRGQLPPGDLRSAKEVAVGSEHALALLDDRSVVAFGWGEHGNCGPNTDAQGNVKGTCNRVPLPEGGFEVVGVGAGCATSWIIAS</sequence>
<evidence type="ECO:0000313" key="2">
    <source>
        <dbReference type="EMBL" id="BCS18130.1"/>
    </source>
</evidence>
<feature type="repeat" description="RCC1" evidence="1">
    <location>
        <begin position="7"/>
        <end position="69"/>
    </location>
</feature>
<evidence type="ECO:0000256" key="1">
    <source>
        <dbReference type="PROSITE-ProRule" id="PRU00235"/>
    </source>
</evidence>
<dbReference type="GeneID" id="64968135"/>
<dbReference type="PROSITE" id="PS50012">
    <property type="entry name" value="RCC1_3"/>
    <property type="match status" value="4"/>
</dbReference>
<dbReference type="InterPro" id="IPR009091">
    <property type="entry name" value="RCC1/BLIP-II"/>
</dbReference>
<evidence type="ECO:0008006" key="4">
    <source>
        <dbReference type="Google" id="ProtNLM"/>
    </source>
</evidence>
<dbReference type="Pfam" id="PF00415">
    <property type="entry name" value="RCC1"/>
    <property type="match status" value="1"/>
</dbReference>
<dbReference type="Pfam" id="PF13540">
    <property type="entry name" value="RCC1_2"/>
    <property type="match status" value="2"/>
</dbReference>
<dbReference type="PRINTS" id="PR00633">
    <property type="entry name" value="RCCNDNSATION"/>
</dbReference>
<dbReference type="OrthoDB" id="5370059at2759"/>